<evidence type="ECO:0000313" key="8">
    <source>
        <dbReference type="EMBL" id="KAK6589933.1"/>
    </source>
</evidence>
<dbReference type="PANTHER" id="PTHR24134:SF9">
    <property type="entry name" value="ANKYRIN REPEAT AND SOCS BOX PROTEIN 8"/>
    <property type="match status" value="1"/>
</dbReference>
<gene>
    <name evidence="8" type="ORF">RS030_193032</name>
</gene>
<feature type="repeat" description="ANK" evidence="4">
    <location>
        <begin position="155"/>
        <end position="187"/>
    </location>
</feature>
<feature type="repeat" description="ANK" evidence="4">
    <location>
        <begin position="208"/>
        <end position="243"/>
    </location>
</feature>
<dbReference type="PANTHER" id="PTHR24134">
    <property type="entry name" value="ANKYRIN REPEAT-CONTAINING PROTEIN DDB_G0279043"/>
    <property type="match status" value="1"/>
</dbReference>
<comment type="caution">
    <text evidence="8">The sequence shown here is derived from an EMBL/GenBank/DDBJ whole genome shotgun (WGS) entry which is preliminary data.</text>
</comment>
<keyword evidence="6" id="KW-0732">Signal</keyword>
<proteinExistence type="predicted"/>
<dbReference type="EMBL" id="JAWDEY010000010">
    <property type="protein sequence ID" value="KAK6589933.1"/>
    <property type="molecule type" value="Genomic_DNA"/>
</dbReference>
<dbReference type="SUPFAM" id="SSF57535">
    <property type="entry name" value="Complement control module/SCR domain"/>
    <property type="match status" value="1"/>
</dbReference>
<dbReference type="Proteomes" id="UP001311799">
    <property type="component" value="Unassembled WGS sequence"/>
</dbReference>
<dbReference type="Pfam" id="PF00023">
    <property type="entry name" value="Ank"/>
    <property type="match status" value="1"/>
</dbReference>
<protein>
    <submittedName>
        <fullName evidence="8">Extracellular membrane associated with a signal peptide</fullName>
    </submittedName>
</protein>
<name>A0AAV9XZQ2_9CRYT</name>
<keyword evidence="2 4" id="KW-0040">ANK repeat</keyword>
<dbReference type="PROSITE" id="PS50923">
    <property type="entry name" value="SUSHI"/>
    <property type="match status" value="1"/>
</dbReference>
<dbReference type="PROSITE" id="PS50297">
    <property type="entry name" value="ANK_REP_REGION"/>
    <property type="match status" value="4"/>
</dbReference>
<dbReference type="InterPro" id="IPR035976">
    <property type="entry name" value="Sushi/SCR/CCP_sf"/>
</dbReference>
<evidence type="ECO:0000256" key="1">
    <source>
        <dbReference type="ARBA" id="ARBA00022737"/>
    </source>
</evidence>
<dbReference type="Pfam" id="PF13606">
    <property type="entry name" value="Ank_3"/>
    <property type="match status" value="1"/>
</dbReference>
<feature type="domain" description="Sushi" evidence="7">
    <location>
        <begin position="465"/>
        <end position="531"/>
    </location>
</feature>
<dbReference type="SMART" id="SM00032">
    <property type="entry name" value="CCP"/>
    <property type="match status" value="1"/>
</dbReference>
<dbReference type="InterPro" id="IPR002110">
    <property type="entry name" value="Ankyrin_rpt"/>
</dbReference>
<dbReference type="Pfam" id="PF00084">
    <property type="entry name" value="Sushi"/>
    <property type="match status" value="1"/>
</dbReference>
<dbReference type="SMART" id="SM00248">
    <property type="entry name" value="ANK"/>
    <property type="match status" value="5"/>
</dbReference>
<evidence type="ECO:0000256" key="5">
    <source>
        <dbReference type="SAM" id="Phobius"/>
    </source>
</evidence>
<dbReference type="InterPro" id="IPR000436">
    <property type="entry name" value="Sushi_SCR_CCP_dom"/>
</dbReference>
<feature type="repeat" description="ANK" evidence="4">
    <location>
        <begin position="244"/>
        <end position="279"/>
    </location>
</feature>
<feature type="signal peptide" evidence="6">
    <location>
        <begin position="1"/>
        <end position="23"/>
    </location>
</feature>
<feature type="repeat" description="ANK" evidence="4">
    <location>
        <begin position="280"/>
        <end position="312"/>
    </location>
</feature>
<keyword evidence="3" id="KW-1015">Disulfide bond</keyword>
<dbReference type="InterPro" id="IPR036770">
    <property type="entry name" value="Ankyrin_rpt-contain_sf"/>
</dbReference>
<evidence type="ECO:0000256" key="3">
    <source>
        <dbReference type="ARBA" id="ARBA00023157"/>
    </source>
</evidence>
<feature type="chain" id="PRO_5043631467" evidence="6">
    <location>
        <begin position="24"/>
        <end position="583"/>
    </location>
</feature>
<evidence type="ECO:0000256" key="2">
    <source>
        <dbReference type="ARBA" id="ARBA00023043"/>
    </source>
</evidence>
<dbReference type="AlphaFoldDB" id="A0AAV9XZQ2"/>
<evidence type="ECO:0000259" key="7">
    <source>
        <dbReference type="PROSITE" id="PS50923"/>
    </source>
</evidence>
<accession>A0AAV9XZQ2</accession>
<feature type="transmembrane region" description="Helical" evidence="5">
    <location>
        <begin position="547"/>
        <end position="568"/>
    </location>
</feature>
<dbReference type="Gene3D" id="1.25.40.20">
    <property type="entry name" value="Ankyrin repeat-containing domain"/>
    <property type="match status" value="2"/>
</dbReference>
<feature type="repeat" description="ANK" evidence="4">
    <location>
        <begin position="321"/>
        <end position="353"/>
    </location>
</feature>
<keyword evidence="5" id="KW-0472">Membrane</keyword>
<keyword evidence="5" id="KW-0812">Transmembrane</keyword>
<reference evidence="8 9" key="1">
    <citation type="submission" date="2023-10" db="EMBL/GenBank/DDBJ databases">
        <title>Comparative genomics analysis reveals potential genetic determinants of host preference in Cryptosporidium xiaoi.</title>
        <authorList>
            <person name="Xiao L."/>
            <person name="Li J."/>
        </authorList>
    </citation>
    <scope>NUCLEOTIDE SEQUENCE [LARGE SCALE GENOMIC DNA]</scope>
    <source>
        <strain evidence="8 9">52996</strain>
    </source>
</reference>
<keyword evidence="1" id="KW-0677">Repeat</keyword>
<sequence>MTNTRHLPVILLSLILYLHYCLSEEVYSESDNGLFENKGEYIKGHQSIISENKIEKTIEFNCKMLFESIYFDKYSQNLVELLFFLGIIDEYEKILKKDIFFTNGIKSTIEKINIDNFSSYEQINVLFEGKNIKENKIELSECRVNKKTGIPLFNIGESLLHSAVISGRLNIVLLLILSGIDVNIKLNKSEYGTLPIVGSVGGYIGDLEGMTPLHYVSLIQNLDSIEIASLLLKYGADPNSRDRYKRTPLHTVGLSRNLHPKKITKILLDGGADVKKKDLSKLTPLHFAVSRNNLPVVNLLVSHKSNRNINEELLEYIVDYNGNTPLHIAAMFNSGDVLPLIINNKNDPLTENFHGLSPLEISTFPVGYRALNSEDIPPFALSVLLSNININLFENSFQEKISEAFYRSIKGGYLQILEKILFLNGPKLDNTPKLQIYFDINKGISLVENKNKKVENYLKSFGTDILCPNPPVVSNSNYKLSDTVIGEHIRVGDTVTYECLDEYKLMGYSTITCNFGDNMAFYVPDPPFCLIKRKKDSEISAKEGNHLFALLFFGILLIVLMIILVLILHTKKRRANNISYKQL</sequence>
<evidence type="ECO:0000256" key="4">
    <source>
        <dbReference type="PROSITE-ProRule" id="PRU00023"/>
    </source>
</evidence>
<evidence type="ECO:0000256" key="6">
    <source>
        <dbReference type="SAM" id="SignalP"/>
    </source>
</evidence>
<dbReference type="CDD" id="cd00033">
    <property type="entry name" value="CCP"/>
    <property type="match status" value="1"/>
</dbReference>
<dbReference type="Pfam" id="PF12796">
    <property type="entry name" value="Ank_2"/>
    <property type="match status" value="1"/>
</dbReference>
<keyword evidence="9" id="KW-1185">Reference proteome</keyword>
<keyword evidence="5" id="KW-1133">Transmembrane helix</keyword>
<dbReference type="SUPFAM" id="SSF48403">
    <property type="entry name" value="Ankyrin repeat"/>
    <property type="match status" value="1"/>
</dbReference>
<evidence type="ECO:0000313" key="9">
    <source>
        <dbReference type="Proteomes" id="UP001311799"/>
    </source>
</evidence>
<dbReference type="Gene3D" id="2.10.70.10">
    <property type="entry name" value="Complement Module, domain 1"/>
    <property type="match status" value="1"/>
</dbReference>
<dbReference type="PROSITE" id="PS50088">
    <property type="entry name" value="ANK_REPEAT"/>
    <property type="match status" value="5"/>
</dbReference>
<organism evidence="8 9">
    <name type="scientific">Cryptosporidium xiaoi</name>
    <dbReference type="NCBI Taxonomy" id="659607"/>
    <lineage>
        <taxon>Eukaryota</taxon>
        <taxon>Sar</taxon>
        <taxon>Alveolata</taxon>
        <taxon>Apicomplexa</taxon>
        <taxon>Conoidasida</taxon>
        <taxon>Coccidia</taxon>
        <taxon>Eucoccidiorida</taxon>
        <taxon>Eimeriorina</taxon>
        <taxon>Cryptosporidiidae</taxon>
        <taxon>Cryptosporidium</taxon>
    </lineage>
</organism>